<gene>
    <name evidence="9" type="ORF">LRLP16767_LR202_01912</name>
</gene>
<evidence type="ECO:0000313" key="9">
    <source>
        <dbReference type="EMBL" id="CUR42134.1"/>
    </source>
</evidence>
<dbReference type="InterPro" id="IPR003356">
    <property type="entry name" value="DNA_methylase_A-5"/>
</dbReference>
<dbReference type="Proteomes" id="UP000235484">
    <property type="component" value="Unassembled WGS sequence"/>
</dbReference>
<dbReference type="Gene3D" id="3.40.50.150">
    <property type="entry name" value="Vaccinia Virus protein VP39"/>
    <property type="match status" value="1"/>
</dbReference>
<evidence type="ECO:0000256" key="5">
    <source>
        <dbReference type="ARBA" id="ARBA00022747"/>
    </source>
</evidence>
<protein>
    <recommendedName>
        <fullName evidence="1">site-specific DNA-methyltransferase (adenine-specific)</fullName>
        <ecNumber evidence="1">2.1.1.72</ecNumber>
    </recommendedName>
</protein>
<organism evidence="9 10">
    <name type="scientific">Limosilactobacillus reuteri</name>
    <name type="common">Lactobacillus reuteri</name>
    <dbReference type="NCBI Taxonomy" id="1598"/>
    <lineage>
        <taxon>Bacteria</taxon>
        <taxon>Bacillati</taxon>
        <taxon>Bacillota</taxon>
        <taxon>Bacilli</taxon>
        <taxon>Lactobacillales</taxon>
        <taxon>Lactobacillaceae</taxon>
        <taxon>Limosilactobacillus</taxon>
    </lineage>
</organism>
<dbReference type="GO" id="GO:0003677">
    <property type="term" value="F:DNA binding"/>
    <property type="evidence" value="ECO:0007669"/>
    <property type="project" value="InterPro"/>
</dbReference>
<keyword evidence="3" id="KW-0808">Transferase</keyword>
<dbReference type="EMBL" id="LN887662">
    <property type="protein sequence ID" value="CUR42134.1"/>
    <property type="molecule type" value="Genomic_DNA"/>
</dbReference>
<dbReference type="InterPro" id="IPR011639">
    <property type="entry name" value="MethylTrfase_TaqI-like_dom"/>
</dbReference>
<dbReference type="PRINTS" id="PR00507">
    <property type="entry name" value="N12N6MTFRASE"/>
</dbReference>
<evidence type="ECO:0000259" key="8">
    <source>
        <dbReference type="Pfam" id="PF07669"/>
    </source>
</evidence>
<dbReference type="AlphaFoldDB" id="A0A0U5K1N5"/>
<dbReference type="EC" id="2.1.1.72" evidence="1"/>
<sequence>MVKNINRILDSEQYKIDLQDIASKIIKYSKENDNEASIAAFFEQHIYNYIRNTFELEIPFKKELTNKDINRGSIVMNVFSGRMDAMVNQLVLEYKKPSTLNNKEKFDKAKRQLVNYLEQLNQQGNQFEGILTDGIHYASVTYSNYRFRVSSLRILDISGLDFLIRSILNVNKKQLISANLVNDFGRESALTCLQKNLYLKLKSNNVDKVNMLFQEWMSIYHLSLNDDGKSNTLKARRNALSKALNEVLSNNEEEYKALFALETGYAIVVKLFALKILPKLNLSESVTYFGDLLTESLNSLQRNFENVENGYVFNTSNITNLLEEDFFSWYSIEEVWDSSIAGPIKDLLGIINDYSDTSLAYHFESTDLFKEIYMLTIPGDVRKAFGEYFTPDWLADNVVLSASQMIKKRDWTFLDPTCGSGTFLLRAINKVVEQERDAKNDEEILKDILHRVRGIDLNPLSVLSARVSYLLAIRPFIHNYHENIEIPVYLGDSAKLPHIFESNGIKYVEYQIATQRATIDAVLPLHFVESSRFLPTIYKWQTFIKSEQPEILRSFIIKEFNDCSDELILDQIDKLSRTLVTLHREKWDGIWLRIISNFLLPTRIKDVDIIAGNPPWVKWENLPLEYAKEIKHIAGNIALFSGKNYGLGGGINLNLAALISNVTADHWLNKDGVLAFLMPDTLLNSDSYEGWRNLRISNGTEMYLAKITDWSGADHPFKPVNDSFLTYFITKYKVECPELTAIIKNFPKGMTISKVNNLKDWESARQYFSSNKGNLVQLSKASNRYSRLYDVSQNEINSLKLLYGKNHYKARQGVELTPREVYIFEKNIDDKYSNIISKGAKIKSLHKEHIHLESEMMRTLMQSYNVGHFSINRAKEFQYGLIPYDSEQNLYSQQEMALNYPQAYAYLLDQRKFIEQQSARSRAMARGKEFYALSKLGSYSTFDYAVVFRDNSNMMASFVDNTGPLKLFPVKHAPFFSRDISGQPISKEEALYLSAILNTPIVNKYFKVTYSGRSYSINFDINIPKYKDLPLQKELADLSLQIVAKKKKYSDLIDQIQNVYLKLLRSLNK</sequence>
<name>A0A0U5K1N5_LIMRT</name>
<dbReference type="GO" id="GO:0032259">
    <property type="term" value="P:methylation"/>
    <property type="evidence" value="ECO:0007669"/>
    <property type="project" value="UniProtKB-KW"/>
</dbReference>
<proteinExistence type="predicted"/>
<dbReference type="Pfam" id="PF07669">
    <property type="entry name" value="Eco57I"/>
    <property type="match status" value="1"/>
</dbReference>
<evidence type="ECO:0000256" key="1">
    <source>
        <dbReference type="ARBA" id="ARBA00011900"/>
    </source>
</evidence>
<evidence type="ECO:0000256" key="6">
    <source>
        <dbReference type="ARBA" id="ARBA00047942"/>
    </source>
</evidence>
<feature type="domain" description="Type II methyltransferase M.TaqI-like" evidence="8">
    <location>
        <begin position="452"/>
        <end position="712"/>
    </location>
</feature>
<evidence type="ECO:0000256" key="2">
    <source>
        <dbReference type="ARBA" id="ARBA00022603"/>
    </source>
</evidence>
<dbReference type="PANTHER" id="PTHR33841:SF4">
    <property type="entry name" value="RESTRICTION MODIFICATION SYSTEM DNA SPECIFICITY DOMAIN"/>
    <property type="match status" value="1"/>
</dbReference>
<keyword evidence="2" id="KW-0489">Methyltransferase</keyword>
<accession>A0A0U5K1N5</accession>
<dbReference type="GO" id="GO:0008170">
    <property type="term" value="F:N-methyltransferase activity"/>
    <property type="evidence" value="ECO:0007669"/>
    <property type="project" value="InterPro"/>
</dbReference>
<evidence type="ECO:0000256" key="4">
    <source>
        <dbReference type="ARBA" id="ARBA00022691"/>
    </source>
</evidence>
<feature type="domain" description="DNA methylase adenine-specific" evidence="7">
    <location>
        <begin position="380"/>
        <end position="440"/>
    </location>
</feature>
<dbReference type="GO" id="GO:0009307">
    <property type="term" value="P:DNA restriction-modification system"/>
    <property type="evidence" value="ECO:0007669"/>
    <property type="project" value="UniProtKB-KW"/>
</dbReference>
<evidence type="ECO:0000259" key="7">
    <source>
        <dbReference type="Pfam" id="PF02384"/>
    </source>
</evidence>
<dbReference type="PANTHER" id="PTHR33841">
    <property type="entry name" value="DNA METHYLTRANSFERASE YEEA-RELATED"/>
    <property type="match status" value="1"/>
</dbReference>
<reference evidence="10" key="1">
    <citation type="submission" date="2015-10" db="EMBL/GenBank/DDBJ databases">
        <authorList>
            <person name="Crossman L.C."/>
        </authorList>
    </citation>
    <scope>NUCLEOTIDE SEQUENCE [LARGE SCALE GENOMIC DNA]</scope>
    <source>
        <strain evidence="10">20-2</strain>
    </source>
</reference>
<evidence type="ECO:0000313" key="10">
    <source>
        <dbReference type="Proteomes" id="UP000235484"/>
    </source>
</evidence>
<keyword evidence="4" id="KW-0949">S-adenosyl-L-methionine</keyword>
<dbReference type="PROSITE" id="PS00092">
    <property type="entry name" value="N6_MTASE"/>
    <property type="match status" value="1"/>
</dbReference>
<dbReference type="InterPro" id="IPR029063">
    <property type="entry name" value="SAM-dependent_MTases_sf"/>
</dbReference>
<dbReference type="GO" id="GO:0009007">
    <property type="term" value="F:site-specific DNA-methyltransferase (adenine-specific) activity"/>
    <property type="evidence" value="ECO:0007669"/>
    <property type="project" value="UniProtKB-EC"/>
</dbReference>
<evidence type="ECO:0000256" key="3">
    <source>
        <dbReference type="ARBA" id="ARBA00022679"/>
    </source>
</evidence>
<dbReference type="RefSeq" id="WP_102816842.1">
    <property type="nucleotide sequence ID" value="NZ_LN887662.1"/>
</dbReference>
<dbReference type="InterPro" id="IPR050953">
    <property type="entry name" value="N4_N6_ade-DNA_methylase"/>
</dbReference>
<keyword evidence="5" id="KW-0680">Restriction system</keyword>
<dbReference type="SUPFAM" id="SSF53335">
    <property type="entry name" value="S-adenosyl-L-methionine-dependent methyltransferases"/>
    <property type="match status" value="1"/>
</dbReference>
<comment type="catalytic activity">
    <reaction evidence="6">
        <text>a 2'-deoxyadenosine in DNA + S-adenosyl-L-methionine = an N(6)-methyl-2'-deoxyadenosine in DNA + S-adenosyl-L-homocysteine + H(+)</text>
        <dbReference type="Rhea" id="RHEA:15197"/>
        <dbReference type="Rhea" id="RHEA-COMP:12418"/>
        <dbReference type="Rhea" id="RHEA-COMP:12419"/>
        <dbReference type="ChEBI" id="CHEBI:15378"/>
        <dbReference type="ChEBI" id="CHEBI:57856"/>
        <dbReference type="ChEBI" id="CHEBI:59789"/>
        <dbReference type="ChEBI" id="CHEBI:90615"/>
        <dbReference type="ChEBI" id="CHEBI:90616"/>
        <dbReference type="EC" id="2.1.1.72"/>
    </reaction>
</comment>
<dbReference type="Pfam" id="PF02384">
    <property type="entry name" value="N6_Mtase"/>
    <property type="match status" value="1"/>
</dbReference>
<dbReference type="InterPro" id="IPR002052">
    <property type="entry name" value="DNA_methylase_N6_adenine_CS"/>
</dbReference>